<dbReference type="InterPro" id="IPR037523">
    <property type="entry name" value="VOC_core"/>
</dbReference>
<dbReference type="HOGENOM" id="CLU_046006_11_1_11"/>
<dbReference type="eggNOG" id="COG2764">
    <property type="taxonomic scope" value="Bacteria"/>
</dbReference>
<dbReference type="SUPFAM" id="SSF54593">
    <property type="entry name" value="Glyoxalase/Bleomycin resistance protein/Dihydroxybiphenyl dioxygenase"/>
    <property type="match status" value="1"/>
</dbReference>
<protein>
    <submittedName>
        <fullName evidence="2">Glyoxalase/bleomycin resistance protein/dioxygenase</fullName>
    </submittedName>
</protein>
<dbReference type="PANTHER" id="PTHR34109">
    <property type="entry name" value="BNAUNNG04460D PROTEIN-RELATED"/>
    <property type="match status" value="1"/>
</dbReference>
<dbReference type="InterPro" id="IPR004360">
    <property type="entry name" value="Glyas_Fos-R_dOase_dom"/>
</dbReference>
<dbReference type="Pfam" id="PF00903">
    <property type="entry name" value="Glyoxalase"/>
    <property type="match status" value="1"/>
</dbReference>
<dbReference type="Gene3D" id="3.30.720.110">
    <property type="match status" value="1"/>
</dbReference>
<accession>A4X8R5</accession>
<keyword evidence="2" id="KW-0560">Oxidoreductase</keyword>
<dbReference type="STRING" id="369723.Strop_2824"/>
<dbReference type="PROSITE" id="PS51819">
    <property type="entry name" value="VOC"/>
    <property type="match status" value="1"/>
</dbReference>
<proteinExistence type="predicted"/>
<reference evidence="3" key="1">
    <citation type="journal article" date="2007" name="Proc. Natl. Acad. Sci. U.S.A.">
        <title>Genome sequencing reveals complex secondary metabolome in the marine actinomycete Salinispora tropica.</title>
        <authorList>
            <person name="Udwary D.W."/>
            <person name="Zeigler L."/>
            <person name="Asolkar R.N."/>
            <person name="Singan V."/>
            <person name="Lapidus A."/>
            <person name="Fenical W."/>
            <person name="Jensen P.R."/>
            <person name="Moore B.S."/>
        </authorList>
    </citation>
    <scope>NUCLEOTIDE SEQUENCE [LARGE SCALE GENOMIC DNA]</scope>
    <source>
        <strain evidence="3">ATCC BAA-916 / DSM 44818 / CNB-440</strain>
    </source>
</reference>
<dbReference type="EMBL" id="CP000667">
    <property type="protein sequence ID" value="ABP55265.1"/>
    <property type="molecule type" value="Genomic_DNA"/>
</dbReference>
<gene>
    <name evidence="2" type="ordered locus">Strop_2824</name>
</gene>
<feature type="domain" description="VOC" evidence="1">
    <location>
        <begin position="5"/>
        <end position="135"/>
    </location>
</feature>
<sequence length="140" mass="15038">MADSSVAPTVAPYLAYENPAEAIAWLTGTFGFTKLAVFDDGQGNVYHAELQVGDHGLIMINGANSTLRIGEPLALGAASAGTFVRRETDTEVNELHRKAVAAGAEILLEPEAKPHDSYEFTCRDPQGHVWTFATYRTSLG</sequence>
<dbReference type="Gene3D" id="3.30.720.120">
    <property type="match status" value="1"/>
</dbReference>
<dbReference type="AlphaFoldDB" id="A4X8R5"/>
<dbReference type="InterPro" id="IPR029068">
    <property type="entry name" value="Glyas_Bleomycin-R_OHBP_Dase"/>
</dbReference>
<organism evidence="2 3">
    <name type="scientific">Salinispora tropica (strain ATCC BAA-916 / DSM 44818 / JCM 13857 / NBRC 105044 / CNB-440)</name>
    <dbReference type="NCBI Taxonomy" id="369723"/>
    <lineage>
        <taxon>Bacteria</taxon>
        <taxon>Bacillati</taxon>
        <taxon>Actinomycetota</taxon>
        <taxon>Actinomycetes</taxon>
        <taxon>Micromonosporales</taxon>
        <taxon>Micromonosporaceae</taxon>
        <taxon>Salinispora</taxon>
    </lineage>
</organism>
<dbReference type="PANTHER" id="PTHR34109:SF1">
    <property type="entry name" value="VOC DOMAIN-CONTAINING PROTEIN"/>
    <property type="match status" value="1"/>
</dbReference>
<name>A4X8R5_SALTO</name>
<evidence type="ECO:0000313" key="2">
    <source>
        <dbReference type="EMBL" id="ABP55265.1"/>
    </source>
</evidence>
<evidence type="ECO:0000313" key="3">
    <source>
        <dbReference type="Proteomes" id="UP000000235"/>
    </source>
</evidence>
<dbReference type="Proteomes" id="UP000000235">
    <property type="component" value="Chromosome"/>
</dbReference>
<dbReference type="GO" id="GO:0051213">
    <property type="term" value="F:dioxygenase activity"/>
    <property type="evidence" value="ECO:0007669"/>
    <property type="project" value="UniProtKB-KW"/>
</dbReference>
<keyword evidence="3" id="KW-1185">Reference proteome</keyword>
<evidence type="ECO:0000259" key="1">
    <source>
        <dbReference type="PROSITE" id="PS51819"/>
    </source>
</evidence>
<dbReference type="RefSeq" id="WP_012014046.1">
    <property type="nucleotide sequence ID" value="NC_009380.1"/>
</dbReference>
<dbReference type="PATRIC" id="fig|369723.5.peg.2909"/>
<dbReference type="KEGG" id="stp:Strop_2824"/>
<keyword evidence="2" id="KW-0223">Dioxygenase</keyword>